<organism evidence="7 8">
    <name type="scientific">Dethiosulfovibrio marinus</name>
    <dbReference type="NCBI Taxonomy" id="133532"/>
    <lineage>
        <taxon>Bacteria</taxon>
        <taxon>Thermotogati</taxon>
        <taxon>Synergistota</taxon>
        <taxon>Synergistia</taxon>
        <taxon>Synergistales</taxon>
        <taxon>Dethiosulfovibrionaceae</taxon>
        <taxon>Dethiosulfovibrio</taxon>
    </lineage>
</organism>
<feature type="domain" description="NAD(P)-binding" evidence="6">
    <location>
        <begin position="5"/>
        <end position="335"/>
    </location>
</feature>
<proteinExistence type="inferred from homology"/>
<evidence type="ECO:0000256" key="1">
    <source>
        <dbReference type="ARBA" id="ARBA00001937"/>
    </source>
</evidence>
<evidence type="ECO:0000256" key="3">
    <source>
        <dbReference type="ARBA" id="ARBA00011989"/>
    </source>
</evidence>
<evidence type="ECO:0000259" key="6">
    <source>
        <dbReference type="Pfam" id="PF16363"/>
    </source>
</evidence>
<evidence type="ECO:0000313" key="7">
    <source>
        <dbReference type="EMBL" id="MCF4141651.1"/>
    </source>
</evidence>
<dbReference type="EMBL" id="JAKGUD010000002">
    <property type="protein sequence ID" value="MCF4141651.1"/>
    <property type="molecule type" value="Genomic_DNA"/>
</dbReference>
<gene>
    <name evidence="5 7" type="primary">gmd</name>
    <name evidence="7" type="ORF">L2W38_02315</name>
</gene>
<evidence type="ECO:0000256" key="2">
    <source>
        <dbReference type="ARBA" id="ARBA00009263"/>
    </source>
</evidence>
<reference evidence="7 8" key="1">
    <citation type="submission" date="2022-01" db="EMBL/GenBank/DDBJ databases">
        <title>Dethiosulfovibrio faecalis sp. nov., a novel proteolytic, non-sulfur-reducing bacterium isolated from a marine aquaculture solid waste bioreactor.</title>
        <authorList>
            <person name="Grabowski S."/>
            <person name="Apolinario E."/>
            <person name="Schneider N."/>
            <person name="Marshall C.W."/>
            <person name="Sowers K.R."/>
        </authorList>
    </citation>
    <scope>NUCLEOTIDE SEQUENCE [LARGE SCALE GENOMIC DNA]</scope>
    <source>
        <strain evidence="7 8">DSM 12537</strain>
    </source>
</reference>
<comment type="similarity">
    <text evidence="2 5">Belongs to the NAD(P)-dependent epimerase/dehydratase family. GDP-mannose 4,6-dehydratase subfamily.</text>
</comment>
<sequence length="364" mass="41514">MKKALITGITGQDGAYLSKFLLDKGYEVHGMKRRSSLFNTGRIDHLFRDPHDEKRGLILHYGDLTDSSNIVRLLQEIKPDEIYNLAAQSHVKVSFETPEYTANGDGLGVLRILEAIRILGLEKTTRFYQASTSELYGKVQEIPQRETTPFYPRSPYAAAKLYGYWITVNYREAYGIYGCNGILFNHESPLRGETFVTRKITRAVSRISLGLQDKLYLGNMDAKRDWGHARDYVEAMWLMLQQETPDDFVIATGETHSVREFVELAFKEVGIPIEWRGTGVDEAGFDPSTGKVLVEIDPRYFRPTEVELLLGDPTKAKELLGWERRVTFPELVKEMVSHDLDLFKKDILCRDAGYQVCPSIEDLS</sequence>
<dbReference type="RefSeq" id="WP_236098165.1">
    <property type="nucleotide sequence ID" value="NZ_JAKGUD010000002.1"/>
</dbReference>
<dbReference type="PANTHER" id="PTHR43715:SF1">
    <property type="entry name" value="GDP-MANNOSE 4,6 DEHYDRATASE"/>
    <property type="match status" value="1"/>
</dbReference>
<dbReference type="PANTHER" id="PTHR43715">
    <property type="entry name" value="GDP-MANNOSE 4,6-DEHYDRATASE"/>
    <property type="match status" value="1"/>
</dbReference>
<comment type="caution">
    <text evidence="5">Lacks conserved residue(s) required for the propagation of feature annotation.</text>
</comment>
<dbReference type="NCBIfam" id="TIGR01472">
    <property type="entry name" value="gmd"/>
    <property type="match status" value="1"/>
</dbReference>
<dbReference type="SUPFAM" id="SSF51735">
    <property type="entry name" value="NAD(P)-binding Rossmann-fold domains"/>
    <property type="match status" value="1"/>
</dbReference>
<dbReference type="EC" id="4.2.1.47" evidence="3 5"/>
<evidence type="ECO:0000256" key="5">
    <source>
        <dbReference type="HAMAP-Rule" id="MF_00955"/>
    </source>
</evidence>
<dbReference type="Gene3D" id="3.40.50.720">
    <property type="entry name" value="NAD(P)-binding Rossmann-like Domain"/>
    <property type="match status" value="1"/>
</dbReference>
<dbReference type="CDD" id="cd05260">
    <property type="entry name" value="GDP_MD_SDR_e"/>
    <property type="match status" value="1"/>
</dbReference>
<dbReference type="GO" id="GO:0008446">
    <property type="term" value="F:GDP-mannose 4,6-dehydratase activity"/>
    <property type="evidence" value="ECO:0007669"/>
    <property type="project" value="UniProtKB-EC"/>
</dbReference>
<dbReference type="InterPro" id="IPR016040">
    <property type="entry name" value="NAD(P)-bd_dom"/>
</dbReference>
<dbReference type="InterPro" id="IPR006368">
    <property type="entry name" value="GDP_Man_deHydtase"/>
</dbReference>
<dbReference type="Proteomes" id="UP001200430">
    <property type="component" value="Unassembled WGS sequence"/>
</dbReference>
<keyword evidence="8" id="KW-1185">Reference proteome</keyword>
<protein>
    <recommendedName>
        <fullName evidence="3 5">GDP-mannose 4,6-dehydratase</fullName>
        <ecNumber evidence="3 5">4.2.1.47</ecNumber>
    </recommendedName>
    <alternativeName>
        <fullName evidence="5">GDP-D-mannose dehydratase</fullName>
    </alternativeName>
</protein>
<evidence type="ECO:0000313" key="8">
    <source>
        <dbReference type="Proteomes" id="UP001200430"/>
    </source>
</evidence>
<dbReference type="Pfam" id="PF16363">
    <property type="entry name" value="GDP_Man_Dehyd"/>
    <property type="match status" value="1"/>
</dbReference>
<keyword evidence="4 5" id="KW-0456">Lyase</keyword>
<accession>A0ABS9EKB4</accession>
<comment type="function">
    <text evidence="5">Catalyzes the conversion of GDP-D-mannose to GDP-4-dehydro-6-deoxy-D-mannose.</text>
</comment>
<name>A0ABS9EKB4_9BACT</name>
<comment type="cofactor">
    <cofactor evidence="1 5">
        <name>NADP(+)</name>
        <dbReference type="ChEBI" id="CHEBI:58349"/>
    </cofactor>
</comment>
<comment type="caution">
    <text evidence="7">The sequence shown here is derived from an EMBL/GenBank/DDBJ whole genome shotgun (WGS) entry which is preliminary data.</text>
</comment>
<dbReference type="Gene3D" id="3.90.25.10">
    <property type="entry name" value="UDP-galactose 4-epimerase, domain 1"/>
    <property type="match status" value="1"/>
</dbReference>
<evidence type="ECO:0000256" key="4">
    <source>
        <dbReference type="ARBA" id="ARBA00023239"/>
    </source>
</evidence>
<keyword evidence="5" id="KW-0521">NADP</keyword>
<dbReference type="HAMAP" id="MF_00955">
    <property type="entry name" value="GDP_Man_dehydratase"/>
    <property type="match status" value="1"/>
</dbReference>
<comment type="catalytic activity">
    <reaction evidence="5">
        <text>GDP-alpha-D-mannose = GDP-4-dehydro-alpha-D-rhamnose + H2O</text>
        <dbReference type="Rhea" id="RHEA:23820"/>
        <dbReference type="ChEBI" id="CHEBI:15377"/>
        <dbReference type="ChEBI" id="CHEBI:57527"/>
        <dbReference type="ChEBI" id="CHEBI:57964"/>
        <dbReference type="EC" id="4.2.1.47"/>
    </reaction>
</comment>
<dbReference type="InterPro" id="IPR036291">
    <property type="entry name" value="NAD(P)-bd_dom_sf"/>
</dbReference>